<evidence type="ECO:0000256" key="6">
    <source>
        <dbReference type="ARBA" id="ARBA00023125"/>
    </source>
</evidence>
<keyword evidence="9" id="KW-0539">Nucleus</keyword>
<dbReference type="InterPro" id="IPR013088">
    <property type="entry name" value="Znf_NHR/GATA"/>
</dbReference>
<reference evidence="10" key="2">
    <citation type="submission" date="2022-06" db="UniProtKB">
        <authorList>
            <consortium name="EnsemblMetazoa"/>
        </authorList>
    </citation>
    <scope>IDENTIFICATION</scope>
    <source>
        <strain evidence="10">PS312</strain>
    </source>
</reference>
<dbReference type="PROSITE" id="PS51030">
    <property type="entry name" value="NUCLEAR_REC_DBD_2"/>
    <property type="match status" value="1"/>
</dbReference>
<evidence type="ECO:0000256" key="8">
    <source>
        <dbReference type="ARBA" id="ARBA00023170"/>
    </source>
</evidence>
<dbReference type="Gene3D" id="1.10.565.10">
    <property type="entry name" value="Retinoid X Receptor"/>
    <property type="match status" value="1"/>
</dbReference>
<dbReference type="InterPro" id="IPR000536">
    <property type="entry name" value="Nucl_hrmn_rcpt_lig-bd"/>
</dbReference>
<evidence type="ECO:0000256" key="7">
    <source>
        <dbReference type="ARBA" id="ARBA00023163"/>
    </source>
</evidence>
<accession>A0A2A6CQH8</accession>
<name>A0A2A6CQH8_PRIPA</name>
<dbReference type="InterPro" id="IPR001628">
    <property type="entry name" value="Znf_hrmn_rcpt"/>
</dbReference>
<organism evidence="10 11">
    <name type="scientific">Pristionchus pacificus</name>
    <name type="common">Parasitic nematode worm</name>
    <dbReference type="NCBI Taxonomy" id="54126"/>
    <lineage>
        <taxon>Eukaryota</taxon>
        <taxon>Metazoa</taxon>
        <taxon>Ecdysozoa</taxon>
        <taxon>Nematoda</taxon>
        <taxon>Chromadorea</taxon>
        <taxon>Rhabditida</taxon>
        <taxon>Rhabditina</taxon>
        <taxon>Diplogasteromorpha</taxon>
        <taxon>Diplogasteroidea</taxon>
        <taxon>Neodiplogasteridae</taxon>
        <taxon>Pristionchus</taxon>
    </lineage>
</organism>
<evidence type="ECO:0000256" key="4">
    <source>
        <dbReference type="ARBA" id="ARBA00022833"/>
    </source>
</evidence>
<dbReference type="PANTHER" id="PTHR24083">
    <property type="entry name" value="NUCLEAR HORMONE RECEPTOR"/>
    <property type="match status" value="1"/>
</dbReference>
<dbReference type="EnsemblMetazoa" id="PPA41540.1">
    <property type="protein sequence ID" value="PPA41540.1"/>
    <property type="gene ID" value="WBGene00279909"/>
</dbReference>
<comment type="similarity">
    <text evidence="1">Belongs to the nuclear hormone receptor family.</text>
</comment>
<evidence type="ECO:0000256" key="2">
    <source>
        <dbReference type="ARBA" id="ARBA00022723"/>
    </source>
</evidence>
<keyword evidence="5" id="KW-0805">Transcription regulation</keyword>
<reference evidence="11" key="1">
    <citation type="journal article" date="2008" name="Nat. Genet.">
        <title>The Pristionchus pacificus genome provides a unique perspective on nematode lifestyle and parasitism.</title>
        <authorList>
            <person name="Dieterich C."/>
            <person name="Clifton S.W."/>
            <person name="Schuster L.N."/>
            <person name="Chinwalla A."/>
            <person name="Delehaunty K."/>
            <person name="Dinkelacker I."/>
            <person name="Fulton L."/>
            <person name="Fulton R."/>
            <person name="Godfrey J."/>
            <person name="Minx P."/>
            <person name="Mitreva M."/>
            <person name="Roeseler W."/>
            <person name="Tian H."/>
            <person name="Witte H."/>
            <person name="Yang S.P."/>
            <person name="Wilson R.K."/>
            <person name="Sommer R.J."/>
        </authorList>
    </citation>
    <scope>NUCLEOTIDE SEQUENCE [LARGE SCALE GENOMIC DNA]</scope>
    <source>
        <strain evidence="11">PS312</strain>
    </source>
</reference>
<keyword evidence="6" id="KW-0238">DNA-binding</keyword>
<dbReference type="PROSITE" id="PS51843">
    <property type="entry name" value="NR_LBD"/>
    <property type="match status" value="1"/>
</dbReference>
<dbReference type="Pfam" id="PF00105">
    <property type="entry name" value="zf-C4"/>
    <property type="match status" value="1"/>
</dbReference>
<dbReference type="PRINTS" id="PR00047">
    <property type="entry name" value="STROIDFINGER"/>
</dbReference>
<gene>
    <name evidence="10" type="primary">WBGene00279909</name>
</gene>
<keyword evidence="11" id="KW-1185">Reference proteome</keyword>
<keyword evidence="8" id="KW-0675">Receptor</keyword>
<evidence type="ECO:0000256" key="1">
    <source>
        <dbReference type="ARBA" id="ARBA00005993"/>
    </source>
</evidence>
<proteinExistence type="inferred from homology"/>
<keyword evidence="3" id="KW-0863">Zinc-finger</keyword>
<dbReference type="InterPro" id="IPR050274">
    <property type="entry name" value="Nuclear_hormone_rcpt_NR2"/>
</dbReference>
<accession>A0A8R1Z1C1</accession>
<dbReference type="GO" id="GO:0004879">
    <property type="term" value="F:nuclear receptor activity"/>
    <property type="evidence" value="ECO:0000318"/>
    <property type="project" value="GO_Central"/>
</dbReference>
<dbReference type="OrthoDB" id="5850793at2759"/>
<evidence type="ECO:0000256" key="9">
    <source>
        <dbReference type="ARBA" id="ARBA00023242"/>
    </source>
</evidence>
<dbReference type="InterPro" id="IPR035500">
    <property type="entry name" value="NHR-like_dom_sf"/>
</dbReference>
<dbReference type="GO" id="GO:0008270">
    <property type="term" value="F:zinc ion binding"/>
    <property type="evidence" value="ECO:0007669"/>
    <property type="project" value="UniProtKB-KW"/>
</dbReference>
<evidence type="ECO:0000256" key="5">
    <source>
        <dbReference type="ARBA" id="ARBA00023015"/>
    </source>
</evidence>
<dbReference type="SMART" id="SM00399">
    <property type="entry name" value="ZnF_C4"/>
    <property type="match status" value="1"/>
</dbReference>
<dbReference type="GO" id="GO:0006357">
    <property type="term" value="P:regulation of transcription by RNA polymerase II"/>
    <property type="evidence" value="ECO:0000318"/>
    <property type="project" value="GO_Central"/>
</dbReference>
<dbReference type="Gene3D" id="3.30.50.10">
    <property type="entry name" value="Erythroid Transcription Factor GATA-1, subunit A"/>
    <property type="match status" value="1"/>
</dbReference>
<keyword evidence="4" id="KW-0862">Zinc</keyword>
<dbReference type="GO" id="GO:0030154">
    <property type="term" value="P:cell differentiation"/>
    <property type="evidence" value="ECO:0000318"/>
    <property type="project" value="GO_Central"/>
</dbReference>
<keyword evidence="2" id="KW-0479">Metal-binding</keyword>
<dbReference type="SUPFAM" id="SSF48508">
    <property type="entry name" value="Nuclear receptor ligand-binding domain"/>
    <property type="match status" value="1"/>
</dbReference>
<dbReference type="GO" id="GO:0000978">
    <property type="term" value="F:RNA polymerase II cis-regulatory region sequence-specific DNA binding"/>
    <property type="evidence" value="ECO:0000318"/>
    <property type="project" value="GO_Central"/>
</dbReference>
<evidence type="ECO:0000313" key="10">
    <source>
        <dbReference type="EnsemblMetazoa" id="PPA41540.1"/>
    </source>
</evidence>
<sequence>SNGSKLRNSSKPRTELPPYRILNDACTVCGKPATGTHYQSTLFQCVSCNGCRSFFRRSIAYGKEYTCKGMGYDQQGCSVRVDEEQEDSPEAALPDDIQVSDIVPVVPDYECKLEKMMQKLLLIEDAHHKLRISKYSPRLVPGLSIGDFAYGPSKLGVDYGPMRTTPYEPVSIMLVPEEVYIKHKIQIDFSRFDYSEKKLWMFQDVTFAIEFIKALPIYHLLDDCSKLSLLASAITCSNFTSAFYSYSHHSDRTCFPDGTVMCWSRSLQDKSPHSTRFHTGLIAAMRDVQLDTREYALLKMIVVCNPMLDGLNPYDATLLQHEKERYTKTLLSYVLAKRGVKDGPAMFTKILSIVNLVTKLTSWQKSQHILILAMGLHKYSCPFAETIFHSH</sequence>
<dbReference type="AlphaFoldDB" id="A0A2A6CQH8"/>
<evidence type="ECO:0000313" key="11">
    <source>
        <dbReference type="Proteomes" id="UP000005239"/>
    </source>
</evidence>
<evidence type="ECO:0000256" key="3">
    <source>
        <dbReference type="ARBA" id="ARBA00022771"/>
    </source>
</evidence>
<dbReference type="Pfam" id="PF00104">
    <property type="entry name" value="Hormone_recep"/>
    <property type="match status" value="1"/>
</dbReference>
<keyword evidence="7" id="KW-0804">Transcription</keyword>
<dbReference type="SUPFAM" id="SSF57716">
    <property type="entry name" value="Glucocorticoid receptor-like (DNA-binding domain)"/>
    <property type="match status" value="1"/>
</dbReference>
<dbReference type="SMART" id="SM00430">
    <property type="entry name" value="HOLI"/>
    <property type="match status" value="1"/>
</dbReference>
<dbReference type="Proteomes" id="UP000005239">
    <property type="component" value="Unassembled WGS sequence"/>
</dbReference>
<protein>
    <submittedName>
        <fullName evidence="10">Nuclear receptor</fullName>
    </submittedName>
</protein>